<evidence type="ECO:0008006" key="4">
    <source>
        <dbReference type="Google" id="ProtNLM"/>
    </source>
</evidence>
<keyword evidence="1" id="KW-0812">Transmembrane</keyword>
<evidence type="ECO:0000313" key="3">
    <source>
        <dbReference type="Proteomes" id="UP001597511"/>
    </source>
</evidence>
<keyword evidence="3" id="KW-1185">Reference proteome</keyword>
<feature type="transmembrane region" description="Helical" evidence="1">
    <location>
        <begin position="7"/>
        <end position="27"/>
    </location>
</feature>
<keyword evidence="1" id="KW-0472">Membrane</keyword>
<protein>
    <recommendedName>
        <fullName evidence="4">Rod shape-determining protein MreD</fullName>
    </recommendedName>
</protein>
<gene>
    <name evidence="2" type="ORF">ACFS6H_15950</name>
</gene>
<evidence type="ECO:0000313" key="2">
    <source>
        <dbReference type="EMBL" id="MFD2921219.1"/>
    </source>
</evidence>
<evidence type="ECO:0000256" key="1">
    <source>
        <dbReference type="SAM" id="Phobius"/>
    </source>
</evidence>
<dbReference type="RefSeq" id="WP_386101093.1">
    <property type="nucleotide sequence ID" value="NZ_JBHUOZ010000003.1"/>
</dbReference>
<organism evidence="2 3">
    <name type="scientific">Terrimonas rubra</name>
    <dbReference type="NCBI Taxonomy" id="1035890"/>
    <lineage>
        <taxon>Bacteria</taxon>
        <taxon>Pseudomonadati</taxon>
        <taxon>Bacteroidota</taxon>
        <taxon>Chitinophagia</taxon>
        <taxon>Chitinophagales</taxon>
        <taxon>Chitinophagaceae</taxon>
        <taxon>Terrimonas</taxon>
    </lineage>
</organism>
<sequence>MNKTQRSIPALPLCILLDIIGYASFSLPVLGEFTDLVWAPVSAVIFYRLFGGKMGALGGGFSFVEEILPFTDFIPTFTLAWAFRYFGKSNSRQVINLKA</sequence>
<accession>A0ABW6A7S4</accession>
<keyword evidence="1" id="KW-1133">Transmembrane helix</keyword>
<dbReference type="Proteomes" id="UP001597511">
    <property type="component" value="Unassembled WGS sequence"/>
</dbReference>
<reference evidence="3" key="1">
    <citation type="journal article" date="2019" name="Int. J. Syst. Evol. Microbiol.">
        <title>The Global Catalogue of Microorganisms (GCM) 10K type strain sequencing project: providing services to taxonomists for standard genome sequencing and annotation.</title>
        <authorList>
            <consortium name="The Broad Institute Genomics Platform"/>
            <consortium name="The Broad Institute Genome Sequencing Center for Infectious Disease"/>
            <person name="Wu L."/>
            <person name="Ma J."/>
        </authorList>
    </citation>
    <scope>NUCLEOTIDE SEQUENCE [LARGE SCALE GENOMIC DNA]</scope>
    <source>
        <strain evidence="3">KCTC 23299</strain>
    </source>
</reference>
<comment type="caution">
    <text evidence="2">The sequence shown here is derived from an EMBL/GenBank/DDBJ whole genome shotgun (WGS) entry which is preliminary data.</text>
</comment>
<dbReference type="EMBL" id="JBHUOZ010000003">
    <property type="protein sequence ID" value="MFD2921219.1"/>
    <property type="molecule type" value="Genomic_DNA"/>
</dbReference>
<proteinExistence type="predicted"/>
<name>A0ABW6A7S4_9BACT</name>